<dbReference type="PANTHER" id="PTHR46411:SF3">
    <property type="entry name" value="AAA+ ATPASE DOMAIN-CONTAINING PROTEIN"/>
    <property type="match status" value="1"/>
</dbReference>
<feature type="non-terminal residue" evidence="3">
    <location>
        <position position="1"/>
    </location>
</feature>
<dbReference type="GO" id="GO:0016887">
    <property type="term" value="F:ATP hydrolysis activity"/>
    <property type="evidence" value="ECO:0007669"/>
    <property type="project" value="InterPro"/>
</dbReference>
<dbReference type="Pfam" id="PF00004">
    <property type="entry name" value="AAA"/>
    <property type="match status" value="1"/>
</dbReference>
<feature type="region of interest" description="Disordered" evidence="1">
    <location>
        <begin position="53"/>
        <end position="75"/>
    </location>
</feature>
<gene>
    <name evidence="3" type="ORF">B7463_g2202</name>
</gene>
<dbReference type="InterPro" id="IPR003959">
    <property type="entry name" value="ATPase_AAA_core"/>
</dbReference>
<feature type="region of interest" description="Disordered" evidence="1">
    <location>
        <begin position="1"/>
        <end position="30"/>
    </location>
</feature>
<feature type="compositionally biased region" description="Acidic residues" evidence="1">
    <location>
        <begin position="62"/>
        <end position="72"/>
    </location>
</feature>
<evidence type="ECO:0000313" key="4">
    <source>
        <dbReference type="Proteomes" id="UP000258309"/>
    </source>
</evidence>
<dbReference type="AlphaFoldDB" id="A0A3E2HL62"/>
<proteinExistence type="predicted"/>
<dbReference type="EMBL" id="NCSJ02000025">
    <property type="protein sequence ID" value="RFU34095.1"/>
    <property type="molecule type" value="Genomic_DNA"/>
</dbReference>
<dbReference type="InterPro" id="IPR027417">
    <property type="entry name" value="P-loop_NTPase"/>
</dbReference>
<dbReference type="Pfam" id="PF22942">
    <property type="entry name" value="DUF7025"/>
    <property type="match status" value="1"/>
</dbReference>
<dbReference type="Proteomes" id="UP000258309">
    <property type="component" value="Unassembled WGS sequence"/>
</dbReference>
<dbReference type="OMA" id="WASAVEH"/>
<name>A0A3E2HL62_SCYLI</name>
<dbReference type="STRING" id="5539.A0A3E2HL62"/>
<reference evidence="3 4" key="1">
    <citation type="submission" date="2018-05" db="EMBL/GenBank/DDBJ databases">
        <title>Draft genome sequence of Scytalidium lignicola DSM 105466, a ubiquitous saprotrophic fungus.</title>
        <authorList>
            <person name="Buettner E."/>
            <person name="Gebauer A.M."/>
            <person name="Hofrichter M."/>
            <person name="Liers C."/>
            <person name="Kellner H."/>
        </authorList>
    </citation>
    <scope>NUCLEOTIDE SEQUENCE [LARGE SCALE GENOMIC DNA]</scope>
    <source>
        <strain evidence="3 4">DSM 105466</strain>
    </source>
</reference>
<organism evidence="3 4">
    <name type="scientific">Scytalidium lignicola</name>
    <name type="common">Hyphomycete</name>
    <dbReference type="NCBI Taxonomy" id="5539"/>
    <lineage>
        <taxon>Eukaryota</taxon>
        <taxon>Fungi</taxon>
        <taxon>Dikarya</taxon>
        <taxon>Ascomycota</taxon>
        <taxon>Pezizomycotina</taxon>
        <taxon>Leotiomycetes</taxon>
        <taxon>Leotiomycetes incertae sedis</taxon>
        <taxon>Scytalidium</taxon>
    </lineage>
</organism>
<dbReference type="GO" id="GO:0005524">
    <property type="term" value="F:ATP binding"/>
    <property type="evidence" value="ECO:0007669"/>
    <property type="project" value="InterPro"/>
</dbReference>
<evidence type="ECO:0000256" key="1">
    <source>
        <dbReference type="SAM" id="MobiDB-lite"/>
    </source>
</evidence>
<dbReference type="SUPFAM" id="SSF52540">
    <property type="entry name" value="P-loop containing nucleoside triphosphate hydrolases"/>
    <property type="match status" value="1"/>
</dbReference>
<dbReference type="InterPro" id="IPR054289">
    <property type="entry name" value="DUF7025"/>
</dbReference>
<feature type="non-terminal residue" evidence="3">
    <location>
        <position position="692"/>
    </location>
</feature>
<evidence type="ECO:0000259" key="2">
    <source>
        <dbReference type="SMART" id="SM00382"/>
    </source>
</evidence>
<dbReference type="PANTHER" id="PTHR46411">
    <property type="entry name" value="FAMILY ATPASE, PUTATIVE-RELATED"/>
    <property type="match status" value="1"/>
</dbReference>
<accession>A0A3E2HL62</accession>
<dbReference type="SMART" id="SM00382">
    <property type="entry name" value="AAA"/>
    <property type="match status" value="1"/>
</dbReference>
<dbReference type="Gene3D" id="3.40.50.300">
    <property type="entry name" value="P-loop containing nucleotide triphosphate hydrolases"/>
    <property type="match status" value="1"/>
</dbReference>
<dbReference type="OrthoDB" id="10042665at2759"/>
<protein>
    <recommendedName>
        <fullName evidence="2">AAA+ ATPase domain-containing protein</fullName>
    </recommendedName>
</protein>
<keyword evidence="4" id="KW-1185">Reference proteome</keyword>
<comment type="caution">
    <text evidence="3">The sequence shown here is derived from an EMBL/GenBank/DDBJ whole genome shotgun (WGS) entry which is preliminary data.</text>
</comment>
<dbReference type="InterPro" id="IPR003593">
    <property type="entry name" value="AAA+_ATPase"/>
</dbReference>
<feature type="domain" description="AAA+ ATPase" evidence="2">
    <location>
        <begin position="446"/>
        <end position="571"/>
    </location>
</feature>
<evidence type="ECO:0000313" key="3">
    <source>
        <dbReference type="EMBL" id="RFU34095.1"/>
    </source>
</evidence>
<dbReference type="CDD" id="cd19481">
    <property type="entry name" value="RecA-like_protease"/>
    <property type="match status" value="1"/>
</dbReference>
<sequence>MQLEVEPPMEEVQNDEGKGDRDIDEGEEEDTMKCIVREFESRYNAKGKLIKREVGDKKKSGEEEDEEEDEVPDSAMKATKRYDVSGALSGAEVEIHSQHIQNALREVIQKYPFCSFEGKVVLLSNKTMPLALACIYHYRNELEEYAEKLDTITAKLHVSLAIKLMEREMHQYIRRLRLLMEDRASPSVDFETAWLIFKPGQLLYIPDEDKWKQRITKLVSIKYVEKSEVFSPPKKYWEITTRTFACNGSSFGYIERSRYIYKFSGEKLITELPIYPLKYHPNERVVREEQLLRGKKYRSLAGVGYRAYDGIAKRVDKERVNGLFDVRDVYPEVDIYFQGRIIMDCKTFIEHRTSSGICLNSYQSSTLDEIPEEDLLISNNQVPGFALNDKYWCWFYVDLIHDIKFDDSAWDSLIISSKQKRVIKALTTQHLAEGDDFDDMIQGKGKGCIFLFHGDPGVGKTFTVEGIADNIKRPLYVVMSGDLGSDSETLEKNLTATLRLAIRWKAILLLDEADVFLEQRSSNDIARNGLVSVFLRALEYYPGILFLTTNRITSFDIAFKSRIHLALKYPELDETVRAKIWKLFLHRTSHFREEDWPEEVMKRLAHFQLNGRQIKNTVRTAQTLALSEGRQLSYKDVSTVLETVLQFEQDLNEETQDTAIFAPGRQASFGLRRDSWKYSIPRKPQHVLSALE</sequence>